<keyword evidence="3" id="KW-1185">Reference proteome</keyword>
<evidence type="ECO:0000256" key="1">
    <source>
        <dbReference type="SAM" id="MobiDB-lite"/>
    </source>
</evidence>
<gene>
    <name evidence="2" type="ORF">FB384_003378</name>
</gene>
<evidence type="ECO:0000313" key="2">
    <source>
        <dbReference type="EMBL" id="MBB3664474.1"/>
    </source>
</evidence>
<dbReference type="Proteomes" id="UP000564573">
    <property type="component" value="Unassembled WGS sequence"/>
</dbReference>
<sequence>MLRGPAPHTGARAERSLAGKGGAEFAEQLVGQ</sequence>
<protein>
    <submittedName>
        <fullName evidence="2">Uncharacterized protein</fullName>
    </submittedName>
</protein>
<dbReference type="AlphaFoldDB" id="A0A839XSQ8"/>
<dbReference type="EMBL" id="JACIBS010000001">
    <property type="protein sequence ID" value="MBB3664474.1"/>
    <property type="molecule type" value="Genomic_DNA"/>
</dbReference>
<evidence type="ECO:0000313" key="3">
    <source>
        <dbReference type="Proteomes" id="UP000564573"/>
    </source>
</evidence>
<reference evidence="2 3" key="1">
    <citation type="submission" date="2020-08" db="EMBL/GenBank/DDBJ databases">
        <title>Sequencing the genomes of 1000 actinobacteria strains.</title>
        <authorList>
            <person name="Klenk H.-P."/>
        </authorList>
    </citation>
    <scope>NUCLEOTIDE SEQUENCE [LARGE SCALE GENOMIC DNA]</scope>
    <source>
        <strain evidence="2 3">DSM 45267</strain>
    </source>
</reference>
<accession>A0A839XSQ8</accession>
<feature type="region of interest" description="Disordered" evidence="1">
    <location>
        <begin position="1"/>
        <end position="32"/>
    </location>
</feature>
<name>A0A839XSQ8_9PSEU</name>
<organism evidence="2 3">
    <name type="scientific">Prauserella sediminis</name>
    <dbReference type="NCBI Taxonomy" id="577680"/>
    <lineage>
        <taxon>Bacteria</taxon>
        <taxon>Bacillati</taxon>
        <taxon>Actinomycetota</taxon>
        <taxon>Actinomycetes</taxon>
        <taxon>Pseudonocardiales</taxon>
        <taxon>Pseudonocardiaceae</taxon>
        <taxon>Prauserella</taxon>
        <taxon>Prauserella salsuginis group</taxon>
    </lineage>
</organism>
<comment type="caution">
    <text evidence="2">The sequence shown here is derived from an EMBL/GenBank/DDBJ whole genome shotgun (WGS) entry which is preliminary data.</text>
</comment>
<proteinExistence type="predicted"/>